<evidence type="ECO:0000313" key="2">
    <source>
        <dbReference type="EMBL" id="KEK17360.1"/>
    </source>
</evidence>
<sequence length="212" mass="24428">MIKKVIFYILAFILGTAIWVILGIVNPKLGESVGSIFMSMYLLVAYYDFMNSPIARQKVLHNKKVESATLYGWVTGKHKGYYQLENKIFQGGAKKEFLDNLRLIRYQLLKLGKEDAKLLQAHLKVLDKNESYMEFFLKVIASLVVGLFLWYVKSSIFTGTTTDHFEELVDSVTYGFFVLITIASLIGNNLEYCYKTRILIELLDSIEDEEYL</sequence>
<keyword evidence="3" id="KW-1185">Reference proteome</keyword>
<name>A0A073JSS7_9BACI</name>
<proteinExistence type="predicted"/>
<accession>A0A073JSS7</accession>
<dbReference type="AlphaFoldDB" id="A0A073JSS7"/>
<dbReference type="STRING" id="574376.BAMA_15500"/>
<feature type="transmembrane region" description="Helical" evidence="1">
    <location>
        <begin position="172"/>
        <end position="190"/>
    </location>
</feature>
<keyword evidence="1" id="KW-0812">Transmembrane</keyword>
<reference evidence="2 3" key="1">
    <citation type="submission" date="2014-06" db="EMBL/GenBank/DDBJ databases">
        <title>Draft genome sequence of Bacillus manliponensis JCM 15802 (MCCC 1A00708).</title>
        <authorList>
            <person name="Lai Q."/>
            <person name="Liu Y."/>
            <person name="Shao Z."/>
        </authorList>
    </citation>
    <scope>NUCLEOTIDE SEQUENCE [LARGE SCALE GENOMIC DNA]</scope>
    <source>
        <strain evidence="2 3">JCM 15802</strain>
    </source>
</reference>
<keyword evidence="1" id="KW-1133">Transmembrane helix</keyword>
<feature type="transmembrane region" description="Helical" evidence="1">
    <location>
        <begin position="5"/>
        <end position="26"/>
    </location>
</feature>
<dbReference type="RefSeq" id="WP_034643492.1">
    <property type="nucleotide sequence ID" value="NZ_CBCSJC010000035.1"/>
</dbReference>
<dbReference type="OrthoDB" id="9952141at2"/>
<dbReference type="EMBL" id="JOTN01000031">
    <property type="protein sequence ID" value="KEK17360.1"/>
    <property type="molecule type" value="Genomic_DNA"/>
</dbReference>
<protein>
    <submittedName>
        <fullName evidence="2">3-hydroxyisobutyrate dehydrogenase</fullName>
    </submittedName>
</protein>
<comment type="caution">
    <text evidence="2">The sequence shown here is derived from an EMBL/GenBank/DDBJ whole genome shotgun (WGS) entry which is preliminary data.</text>
</comment>
<feature type="transmembrane region" description="Helical" evidence="1">
    <location>
        <begin position="135"/>
        <end position="152"/>
    </location>
</feature>
<evidence type="ECO:0000313" key="3">
    <source>
        <dbReference type="Proteomes" id="UP000027822"/>
    </source>
</evidence>
<gene>
    <name evidence="2" type="ORF">BAMA_15500</name>
</gene>
<organism evidence="2 3">
    <name type="scientific">Bacillus manliponensis</name>
    <dbReference type="NCBI Taxonomy" id="574376"/>
    <lineage>
        <taxon>Bacteria</taxon>
        <taxon>Bacillati</taxon>
        <taxon>Bacillota</taxon>
        <taxon>Bacilli</taxon>
        <taxon>Bacillales</taxon>
        <taxon>Bacillaceae</taxon>
        <taxon>Bacillus</taxon>
        <taxon>Bacillus cereus group</taxon>
    </lineage>
</organism>
<feature type="transmembrane region" description="Helical" evidence="1">
    <location>
        <begin position="32"/>
        <end position="49"/>
    </location>
</feature>
<dbReference type="Proteomes" id="UP000027822">
    <property type="component" value="Unassembled WGS sequence"/>
</dbReference>
<evidence type="ECO:0000256" key="1">
    <source>
        <dbReference type="SAM" id="Phobius"/>
    </source>
</evidence>
<keyword evidence="1" id="KW-0472">Membrane</keyword>